<dbReference type="AlphaFoldDB" id="A0A448YYR6"/>
<dbReference type="Pfam" id="PF02353">
    <property type="entry name" value="CMAS"/>
    <property type="match status" value="1"/>
</dbReference>
<dbReference type="InterPro" id="IPR029063">
    <property type="entry name" value="SAM-dependent_MTases_sf"/>
</dbReference>
<evidence type="ECO:0008006" key="4">
    <source>
        <dbReference type="Google" id="ProtNLM"/>
    </source>
</evidence>
<comment type="similarity">
    <text evidence="1">Belongs to the CFA/CMAS family.</text>
</comment>
<dbReference type="FunFam" id="3.40.50.150:FF:000554">
    <property type="entry name" value="Cation-transporting ATPase"/>
    <property type="match status" value="1"/>
</dbReference>
<organism evidence="2 3">
    <name type="scientific">Pseudo-nitzschia multistriata</name>
    <dbReference type="NCBI Taxonomy" id="183589"/>
    <lineage>
        <taxon>Eukaryota</taxon>
        <taxon>Sar</taxon>
        <taxon>Stramenopiles</taxon>
        <taxon>Ochrophyta</taxon>
        <taxon>Bacillariophyta</taxon>
        <taxon>Bacillariophyceae</taxon>
        <taxon>Bacillariophycidae</taxon>
        <taxon>Bacillariales</taxon>
        <taxon>Bacillariaceae</taxon>
        <taxon>Pseudo-nitzschia</taxon>
    </lineage>
</organism>
<dbReference type="EMBL" id="CAACVS010000046">
    <property type="protein sequence ID" value="VEU34997.1"/>
    <property type="molecule type" value="Genomic_DNA"/>
</dbReference>
<dbReference type="Gene3D" id="3.40.50.150">
    <property type="entry name" value="Vaccinia Virus protein VP39"/>
    <property type="match status" value="1"/>
</dbReference>
<name>A0A448YYR6_9STRA</name>
<evidence type="ECO:0000313" key="2">
    <source>
        <dbReference type="EMBL" id="VEU34997.1"/>
    </source>
</evidence>
<dbReference type="OrthoDB" id="506498at2759"/>
<proteinExistence type="inferred from homology"/>
<reference evidence="2 3" key="1">
    <citation type="submission" date="2019-01" db="EMBL/GenBank/DDBJ databases">
        <authorList>
            <person name="Ferrante I. M."/>
        </authorList>
    </citation>
    <scope>NUCLEOTIDE SEQUENCE [LARGE SCALE GENOMIC DNA]</scope>
    <source>
        <strain evidence="2 3">B856</strain>
    </source>
</reference>
<protein>
    <recommendedName>
        <fullName evidence="4">Polyketide synthase methyltransferase domain-containing protein</fullName>
    </recommendedName>
</protein>
<evidence type="ECO:0000313" key="3">
    <source>
        <dbReference type="Proteomes" id="UP000291116"/>
    </source>
</evidence>
<evidence type="ECO:0000256" key="1">
    <source>
        <dbReference type="ARBA" id="ARBA00010815"/>
    </source>
</evidence>
<dbReference type="CDD" id="cd02440">
    <property type="entry name" value="AdoMet_MTases"/>
    <property type="match status" value="1"/>
</dbReference>
<gene>
    <name evidence="2" type="ORF">PSNMU_V1.4_AUG-EV-PASAV3_0017190</name>
</gene>
<dbReference type="Proteomes" id="UP000291116">
    <property type="component" value="Unassembled WGS sequence"/>
</dbReference>
<accession>A0A448YYR6</accession>
<dbReference type="PANTHER" id="PTHR43832:SF1">
    <property type="entry name" value="S-ADENOSYL-L-METHIONINE-DEPENDENT METHYLTRANSFERASES SUPERFAMILY PROTEIN"/>
    <property type="match status" value="1"/>
</dbReference>
<keyword evidence="3" id="KW-1185">Reference proteome</keyword>
<dbReference type="SUPFAM" id="SSF53335">
    <property type="entry name" value="S-adenosyl-L-methionine-dependent methyltransferases"/>
    <property type="match status" value="1"/>
</dbReference>
<sequence length="404" mass="46086">MKIVDYARSLSILPSSSSYDDVRPHHLALGYALLGLVSSSKIYKKITGKVFNILSDLTEACIPLVHMGLVPDFVIRFGIRLQLRDHLNILASEGAQQELDKKLKIVEKLKTMPIAIATDEANEQHYEVPAKFYDLCLGPRKKYSSGWWPTPTCTFEESEVAMLEKYCEHAGVVDGMKIVDLGCGWGSLTLHLAENYPNAKITGISNSSSQREYILSTAKERGYNVDNITIITCNVADDKGALDVVGDNDLVMTVEMFEHMKNYEILLGKIHKWLKPTGKLFVHIFTHKNFCYEFEKGWMSDNFFTGGTMPSDDLLLYFANEFSIAEHWRVNGQNYEKTSNGWLDYLDKAWRSGELGPVLAEAYGAGKEREWYVNWRLFFLACAELWGYDKGEEWIVSLYLFERR</sequence>
<dbReference type="PANTHER" id="PTHR43832">
    <property type="match status" value="1"/>
</dbReference>